<evidence type="ECO:0000313" key="1">
    <source>
        <dbReference type="EMBL" id="SVA52612.1"/>
    </source>
</evidence>
<reference evidence="1" key="1">
    <citation type="submission" date="2018-05" db="EMBL/GenBank/DDBJ databases">
        <authorList>
            <person name="Lanie J.A."/>
            <person name="Ng W.-L."/>
            <person name="Kazmierczak K.M."/>
            <person name="Andrzejewski T.M."/>
            <person name="Davidsen T.M."/>
            <person name="Wayne K.J."/>
            <person name="Tettelin H."/>
            <person name="Glass J.I."/>
            <person name="Rusch D."/>
            <person name="Podicherti R."/>
            <person name="Tsui H.-C.T."/>
            <person name="Winkler M.E."/>
        </authorList>
    </citation>
    <scope>NUCLEOTIDE SEQUENCE</scope>
</reference>
<accession>A0A381WJI7</accession>
<name>A0A381WJI7_9ZZZZ</name>
<gene>
    <name evidence="1" type="ORF">METZ01_LOCUS105466</name>
</gene>
<protein>
    <submittedName>
        <fullName evidence="1">Uncharacterized protein</fullName>
    </submittedName>
</protein>
<sequence>MAYIGKEPQFTQYPSKFFNGDNSAMTVTLDYAPPNDASLLVFIDGVRQDTDAYNLVGTSLTFTGAVPTGTNNVQVVHMGLTLDVGVPGDATVTAAKLASGVSATNITAQNTFFKNWNAVTATQTTTIASTENALIISPITVNNGVTWTIVGTLQLL</sequence>
<dbReference type="AlphaFoldDB" id="A0A381WJI7"/>
<proteinExistence type="predicted"/>
<dbReference type="EMBL" id="UINC01011993">
    <property type="protein sequence ID" value="SVA52612.1"/>
    <property type="molecule type" value="Genomic_DNA"/>
</dbReference>
<organism evidence="1">
    <name type="scientific">marine metagenome</name>
    <dbReference type="NCBI Taxonomy" id="408172"/>
    <lineage>
        <taxon>unclassified sequences</taxon>
        <taxon>metagenomes</taxon>
        <taxon>ecological metagenomes</taxon>
    </lineage>
</organism>